<dbReference type="NCBIfam" id="TIGR00731">
    <property type="entry name" value="bL25_bact_ctc"/>
    <property type="match status" value="1"/>
</dbReference>
<evidence type="ECO:0000313" key="9">
    <source>
        <dbReference type="Proteomes" id="UP001176960"/>
    </source>
</evidence>
<comment type="subunit">
    <text evidence="5">Part of the 50S ribosomal subunit; part of the 5S rRNA/L5/L18/L25 subcomplex. Contacts the 5S rRNA. Binds to the 5S rRNA independently of L5 and L18.</text>
</comment>
<accession>A0AA35Y4I2</accession>
<evidence type="ECO:0000256" key="3">
    <source>
        <dbReference type="ARBA" id="ARBA00022980"/>
    </source>
</evidence>
<dbReference type="EMBL" id="CATKSH010000025">
    <property type="protein sequence ID" value="CAI9121847.1"/>
    <property type="molecule type" value="Genomic_DNA"/>
</dbReference>
<dbReference type="Gene3D" id="2.40.240.10">
    <property type="entry name" value="Ribosomal Protein L25, Chain P"/>
    <property type="match status" value="1"/>
</dbReference>
<dbReference type="PANTHER" id="PTHR33284:SF1">
    <property type="entry name" value="RIBOSOMAL PROTEIN L25_GLN-TRNA SYNTHETASE, ANTI-CODON-BINDING DOMAIN-CONTAINING PROTEIN"/>
    <property type="match status" value="1"/>
</dbReference>
<reference evidence="8" key="1">
    <citation type="submission" date="2023-03" db="EMBL/GenBank/DDBJ databases">
        <authorList>
            <person name="Cleenwerck I."/>
        </authorList>
    </citation>
    <scope>NUCLEOTIDE SEQUENCE</scope>
    <source>
        <strain evidence="8">LMG 32879</strain>
    </source>
</reference>
<dbReference type="Gene3D" id="2.170.120.20">
    <property type="entry name" value="Ribosomal protein L25, beta domain"/>
    <property type="match status" value="1"/>
</dbReference>
<evidence type="ECO:0000256" key="1">
    <source>
        <dbReference type="ARBA" id="ARBA00022730"/>
    </source>
</evidence>
<evidence type="ECO:0000313" key="8">
    <source>
        <dbReference type="EMBL" id="CAI9121847.1"/>
    </source>
</evidence>
<name>A0AA35Y4I2_9PROT</name>
<dbReference type="InterPro" id="IPR020056">
    <property type="entry name" value="Rbsml_bL25/Gln-tRNA_synth_N"/>
</dbReference>
<comment type="caution">
    <text evidence="8">The sequence shown here is derived from an EMBL/GenBank/DDBJ whole genome shotgun (WGS) entry which is preliminary data.</text>
</comment>
<dbReference type="Proteomes" id="UP001176960">
    <property type="component" value="Unassembled WGS sequence"/>
</dbReference>
<keyword evidence="3 5" id="KW-0689">Ribosomal protein</keyword>
<evidence type="ECO:0000259" key="7">
    <source>
        <dbReference type="Pfam" id="PF14693"/>
    </source>
</evidence>
<feature type="domain" description="Large ribosomal subunit protein bL25 L25" evidence="6">
    <location>
        <begin position="8"/>
        <end position="95"/>
    </location>
</feature>
<keyword evidence="9" id="KW-1185">Reference proteome</keyword>
<dbReference type="GO" id="GO:0003735">
    <property type="term" value="F:structural constituent of ribosome"/>
    <property type="evidence" value="ECO:0007669"/>
    <property type="project" value="InterPro"/>
</dbReference>
<dbReference type="InterPro" id="IPR011035">
    <property type="entry name" value="Ribosomal_bL25/Gln-tRNA_synth"/>
</dbReference>
<feature type="domain" description="Large ribosomal subunit protein bL25 beta" evidence="7">
    <location>
        <begin position="103"/>
        <end position="188"/>
    </location>
</feature>
<evidence type="ECO:0000256" key="5">
    <source>
        <dbReference type="HAMAP-Rule" id="MF_01334"/>
    </source>
</evidence>
<organism evidence="8 9">
    <name type="scientific">Brytella acorum</name>
    <dbReference type="NCBI Taxonomy" id="2959299"/>
    <lineage>
        <taxon>Bacteria</taxon>
        <taxon>Pseudomonadati</taxon>
        <taxon>Pseudomonadota</taxon>
        <taxon>Alphaproteobacteria</taxon>
        <taxon>Acetobacterales</taxon>
        <taxon>Acetobacteraceae</taxon>
        <taxon>Brytella</taxon>
    </lineage>
</organism>
<proteinExistence type="inferred from homology"/>
<dbReference type="InterPro" id="IPR020930">
    <property type="entry name" value="Ribosomal_uL5_bac-type"/>
</dbReference>
<gene>
    <name evidence="5" type="primary">rplY</name>
    <name evidence="5" type="synonym">ctc</name>
    <name evidence="8" type="ORF">LMG32879_002701</name>
</gene>
<dbReference type="SUPFAM" id="SSF50715">
    <property type="entry name" value="Ribosomal protein L25-like"/>
    <property type="match status" value="1"/>
</dbReference>
<evidence type="ECO:0000256" key="4">
    <source>
        <dbReference type="ARBA" id="ARBA00023274"/>
    </source>
</evidence>
<dbReference type="GO" id="GO:0006412">
    <property type="term" value="P:translation"/>
    <property type="evidence" value="ECO:0007669"/>
    <property type="project" value="UniProtKB-UniRule"/>
</dbReference>
<keyword evidence="1 5" id="KW-0699">rRNA-binding</keyword>
<protein>
    <recommendedName>
        <fullName evidence="5">Large ribosomal subunit protein bL25</fullName>
    </recommendedName>
    <alternativeName>
        <fullName evidence="5">General stress protein CTC</fullName>
    </alternativeName>
</protein>
<dbReference type="AlphaFoldDB" id="A0AA35Y4I2"/>
<dbReference type="HAMAP" id="MF_01334">
    <property type="entry name" value="Ribosomal_bL25_CTC"/>
    <property type="match status" value="1"/>
</dbReference>
<comment type="similarity">
    <text evidence="5">Belongs to the bacterial ribosomal protein bL25 family. CTC subfamily.</text>
</comment>
<dbReference type="InterPro" id="IPR001021">
    <property type="entry name" value="Ribosomal_bL25_long"/>
</dbReference>
<dbReference type="CDD" id="cd00495">
    <property type="entry name" value="Ribosomal_L25_TL5_CTC"/>
    <property type="match status" value="1"/>
</dbReference>
<dbReference type="InterPro" id="IPR020057">
    <property type="entry name" value="Ribosomal_bL25_b-dom"/>
</dbReference>
<dbReference type="GO" id="GO:0022625">
    <property type="term" value="C:cytosolic large ribosomal subunit"/>
    <property type="evidence" value="ECO:0007669"/>
    <property type="project" value="TreeGrafter"/>
</dbReference>
<dbReference type="PANTHER" id="PTHR33284">
    <property type="entry name" value="RIBOSOMAL PROTEIN L25/GLN-TRNA SYNTHETASE, ANTI-CODON-BINDING DOMAIN-CONTAINING PROTEIN"/>
    <property type="match status" value="1"/>
</dbReference>
<sequence length="218" mass="23475">MATNLTTLEVSKRAKAGKGAARATRRAGLVPGVVYGAKQEASLIQIDPRVIMKEMIRGGWRSRLYELPIDGTPVRALMREVQLHPVSDQPIHIDFQRLAPGEKVHVTVAVHVTGEDVAPGIKRGGVLNLVRHSVEVLADVDHIPTSFTVDLSKLDIHDNVRWDDLEGTENVTPMLQLPNFVIATIAPPTVDAEMVAEEEAKAAAALAAAAAKPGAKKK</sequence>
<dbReference type="NCBIfam" id="NF004128">
    <property type="entry name" value="PRK05618.1-2"/>
    <property type="match status" value="1"/>
</dbReference>
<keyword evidence="4 5" id="KW-0687">Ribonucleoprotein</keyword>
<evidence type="ECO:0000259" key="6">
    <source>
        <dbReference type="Pfam" id="PF01386"/>
    </source>
</evidence>
<dbReference type="InterPro" id="IPR029751">
    <property type="entry name" value="Ribosomal_L25_dom"/>
</dbReference>
<dbReference type="RefSeq" id="WP_289843025.1">
    <property type="nucleotide sequence ID" value="NZ_CATKSH010000025.1"/>
</dbReference>
<dbReference type="InterPro" id="IPR037121">
    <property type="entry name" value="Ribosomal_bL25_C"/>
</dbReference>
<dbReference type="GO" id="GO:0008097">
    <property type="term" value="F:5S rRNA binding"/>
    <property type="evidence" value="ECO:0007669"/>
    <property type="project" value="InterPro"/>
</dbReference>
<evidence type="ECO:0000256" key="2">
    <source>
        <dbReference type="ARBA" id="ARBA00022884"/>
    </source>
</evidence>
<comment type="function">
    <text evidence="5">This is one of the proteins that binds to the 5S RNA in the ribosome where it forms part of the central protuberance.</text>
</comment>
<dbReference type="Pfam" id="PF14693">
    <property type="entry name" value="Ribosomal_TL5_C"/>
    <property type="match status" value="1"/>
</dbReference>
<keyword evidence="2 5" id="KW-0694">RNA-binding</keyword>
<dbReference type="Pfam" id="PF01386">
    <property type="entry name" value="Ribosomal_L25p"/>
    <property type="match status" value="1"/>
</dbReference>